<feature type="domain" description="SH3b" evidence="1">
    <location>
        <begin position="122"/>
        <end position="187"/>
    </location>
</feature>
<dbReference type="AlphaFoldDB" id="A0A0P1GTJ2"/>
<sequence>MTRVILLTFGFMSWAWYELSGGADFVPGNNGVQLIAVYEPTETPEPVQENVQPQVARANMGSELTTFEGFARQQRVYEFDNAQPIKTVLAPVAARAIPAEAVIEQVAVRDQGKPGVTVASSIDYREVTGSRVNLRGGPGTSYNVVTQLLRGEEVEIMDETGDGWVKLRALDGNDIGWMSDSFLTAAQ</sequence>
<dbReference type="EMBL" id="CYSE01000003">
    <property type="protein sequence ID" value="CUH78952.1"/>
    <property type="molecule type" value="Genomic_DNA"/>
</dbReference>
<name>A0A0P1GTJ2_9RHOB</name>
<gene>
    <name evidence="2" type="ORF">TRN7648_02253</name>
</gene>
<evidence type="ECO:0000313" key="3">
    <source>
        <dbReference type="Proteomes" id="UP000054935"/>
    </source>
</evidence>
<dbReference type="Pfam" id="PF08239">
    <property type="entry name" value="SH3_3"/>
    <property type="match status" value="1"/>
</dbReference>
<evidence type="ECO:0000259" key="1">
    <source>
        <dbReference type="PROSITE" id="PS51781"/>
    </source>
</evidence>
<accession>A0A0P1GTJ2</accession>
<dbReference type="PROSITE" id="PS51781">
    <property type="entry name" value="SH3B"/>
    <property type="match status" value="1"/>
</dbReference>
<reference evidence="2 3" key="1">
    <citation type="submission" date="2015-09" db="EMBL/GenBank/DDBJ databases">
        <authorList>
            <consortium name="Swine Surveillance"/>
        </authorList>
    </citation>
    <scope>NUCLEOTIDE SEQUENCE [LARGE SCALE GENOMIC DNA]</scope>
    <source>
        <strain evidence="2 3">CECT 7648</strain>
    </source>
</reference>
<dbReference type="RefSeq" id="WP_058247726.1">
    <property type="nucleotide sequence ID" value="NZ_CYSE01000003.1"/>
</dbReference>
<protein>
    <submittedName>
        <fullName evidence="2">SH3 domain protein</fullName>
    </submittedName>
</protein>
<dbReference type="InterPro" id="IPR003646">
    <property type="entry name" value="SH3-like_bac-type"/>
</dbReference>
<keyword evidence="3" id="KW-1185">Reference proteome</keyword>
<dbReference type="Proteomes" id="UP000054935">
    <property type="component" value="Unassembled WGS sequence"/>
</dbReference>
<dbReference type="Gene3D" id="2.30.30.40">
    <property type="entry name" value="SH3 Domains"/>
    <property type="match status" value="1"/>
</dbReference>
<dbReference type="STRING" id="441103.TRN7648_02253"/>
<dbReference type="SMART" id="SM00287">
    <property type="entry name" value="SH3b"/>
    <property type="match status" value="1"/>
</dbReference>
<evidence type="ECO:0000313" key="2">
    <source>
        <dbReference type="EMBL" id="CUH78952.1"/>
    </source>
</evidence>
<organism evidence="2 3">
    <name type="scientific">Tropicibacter naphthalenivorans</name>
    <dbReference type="NCBI Taxonomy" id="441103"/>
    <lineage>
        <taxon>Bacteria</taxon>
        <taxon>Pseudomonadati</taxon>
        <taxon>Pseudomonadota</taxon>
        <taxon>Alphaproteobacteria</taxon>
        <taxon>Rhodobacterales</taxon>
        <taxon>Roseobacteraceae</taxon>
        <taxon>Tropicibacter</taxon>
    </lineage>
</organism>
<proteinExistence type="predicted"/>